<gene>
    <name evidence="1" type="ORF">ICC18_33100</name>
</gene>
<organism evidence="1 2">
    <name type="scientific">Paenibacillus sedimenti</name>
    <dbReference type="NCBI Taxonomy" id="2770274"/>
    <lineage>
        <taxon>Bacteria</taxon>
        <taxon>Bacillati</taxon>
        <taxon>Bacillota</taxon>
        <taxon>Bacilli</taxon>
        <taxon>Bacillales</taxon>
        <taxon>Paenibacillaceae</taxon>
        <taxon>Paenibacillus</taxon>
    </lineage>
</organism>
<keyword evidence="2" id="KW-1185">Reference proteome</keyword>
<protein>
    <submittedName>
        <fullName evidence="1">Uncharacterized protein</fullName>
    </submittedName>
</protein>
<evidence type="ECO:0000313" key="2">
    <source>
        <dbReference type="Proteomes" id="UP000650466"/>
    </source>
</evidence>
<sequence>MTISKKRSRKIVVGQESYRWVITPSARGILTLTVQHDELKGQLLQVEIESDINELWVEFPNVESLNNKIVMPAEIALIITEAISRGWKPREKGALIRFRLSENKLASLN</sequence>
<name>A0A926QNY4_9BACL</name>
<reference evidence="1" key="1">
    <citation type="submission" date="2020-09" db="EMBL/GenBank/DDBJ databases">
        <title>Draft Genome Sequence of Paenibacillus sp. WST5.</title>
        <authorList>
            <person name="Bao Z."/>
        </authorList>
    </citation>
    <scope>NUCLEOTIDE SEQUENCE</scope>
    <source>
        <strain evidence="1">WST5</strain>
    </source>
</reference>
<accession>A0A926QNY4</accession>
<dbReference type="AlphaFoldDB" id="A0A926QNY4"/>
<evidence type="ECO:0000313" key="1">
    <source>
        <dbReference type="EMBL" id="MBD0384849.1"/>
    </source>
</evidence>
<dbReference type="Proteomes" id="UP000650466">
    <property type="component" value="Unassembled WGS sequence"/>
</dbReference>
<proteinExistence type="predicted"/>
<dbReference type="RefSeq" id="WP_188178608.1">
    <property type="nucleotide sequence ID" value="NZ_JACVVD010000030.1"/>
</dbReference>
<comment type="caution">
    <text evidence="1">The sequence shown here is derived from an EMBL/GenBank/DDBJ whole genome shotgun (WGS) entry which is preliminary data.</text>
</comment>
<dbReference type="EMBL" id="JACVVD010000030">
    <property type="protein sequence ID" value="MBD0384849.1"/>
    <property type="molecule type" value="Genomic_DNA"/>
</dbReference>